<gene>
    <name evidence="2" type="ORF">E2C01_015516</name>
</gene>
<reference evidence="2 3" key="1">
    <citation type="submission" date="2019-05" db="EMBL/GenBank/DDBJ databases">
        <title>Another draft genome of Portunus trituberculatus and its Hox gene families provides insights of decapod evolution.</title>
        <authorList>
            <person name="Jeong J.-H."/>
            <person name="Song I."/>
            <person name="Kim S."/>
            <person name="Choi T."/>
            <person name="Kim D."/>
            <person name="Ryu S."/>
            <person name="Kim W."/>
        </authorList>
    </citation>
    <scope>NUCLEOTIDE SEQUENCE [LARGE SCALE GENOMIC DNA]</scope>
    <source>
        <tissue evidence="2">Muscle</tissue>
    </source>
</reference>
<feature type="transmembrane region" description="Helical" evidence="1">
    <location>
        <begin position="34"/>
        <end position="57"/>
    </location>
</feature>
<comment type="caution">
    <text evidence="2">The sequence shown here is derived from an EMBL/GenBank/DDBJ whole genome shotgun (WGS) entry which is preliminary data.</text>
</comment>
<keyword evidence="1" id="KW-1133">Transmembrane helix</keyword>
<dbReference type="Proteomes" id="UP000324222">
    <property type="component" value="Unassembled WGS sequence"/>
</dbReference>
<name>A0A5B7DLV7_PORTR</name>
<keyword evidence="3" id="KW-1185">Reference proteome</keyword>
<keyword evidence="1" id="KW-0812">Transmembrane</keyword>
<dbReference type="EMBL" id="VSRR010001095">
    <property type="protein sequence ID" value="MPC22500.1"/>
    <property type="molecule type" value="Genomic_DNA"/>
</dbReference>
<evidence type="ECO:0000313" key="3">
    <source>
        <dbReference type="Proteomes" id="UP000324222"/>
    </source>
</evidence>
<evidence type="ECO:0000313" key="2">
    <source>
        <dbReference type="EMBL" id="MPC22500.1"/>
    </source>
</evidence>
<dbReference type="AlphaFoldDB" id="A0A5B7DLV7"/>
<sequence length="101" mass="11428">MRDGAAGHHTAVPAPPLVSQCDQLLPCVLLKACYSVPASSCLFCACCWCCCCWWWWLVVRNEKMVNSYYKTVAITVKMRLRLLAVSLDPVREAVEAKRYDN</sequence>
<evidence type="ECO:0000256" key="1">
    <source>
        <dbReference type="SAM" id="Phobius"/>
    </source>
</evidence>
<protein>
    <submittedName>
        <fullName evidence="2">Uncharacterized protein</fullName>
    </submittedName>
</protein>
<accession>A0A5B7DLV7</accession>
<keyword evidence="1" id="KW-0472">Membrane</keyword>
<organism evidence="2 3">
    <name type="scientific">Portunus trituberculatus</name>
    <name type="common">Swimming crab</name>
    <name type="synonym">Neptunus trituberculatus</name>
    <dbReference type="NCBI Taxonomy" id="210409"/>
    <lineage>
        <taxon>Eukaryota</taxon>
        <taxon>Metazoa</taxon>
        <taxon>Ecdysozoa</taxon>
        <taxon>Arthropoda</taxon>
        <taxon>Crustacea</taxon>
        <taxon>Multicrustacea</taxon>
        <taxon>Malacostraca</taxon>
        <taxon>Eumalacostraca</taxon>
        <taxon>Eucarida</taxon>
        <taxon>Decapoda</taxon>
        <taxon>Pleocyemata</taxon>
        <taxon>Brachyura</taxon>
        <taxon>Eubrachyura</taxon>
        <taxon>Portunoidea</taxon>
        <taxon>Portunidae</taxon>
        <taxon>Portuninae</taxon>
        <taxon>Portunus</taxon>
    </lineage>
</organism>
<proteinExistence type="predicted"/>